<keyword evidence="1" id="KW-0472">Membrane</keyword>
<reference evidence="3" key="1">
    <citation type="submission" date="2015-06" db="EMBL/GenBank/DDBJ databases">
        <title>Complete genome sequence and metabolic analysis of phthalate degradation pathway in Gordonia sp. QH-11.</title>
        <authorList>
            <person name="Jin D."/>
            <person name="Kong X."/>
            <person name="Bai Z."/>
        </authorList>
    </citation>
    <scope>NUCLEOTIDE SEQUENCE [LARGE SCALE GENOMIC DNA]</scope>
    <source>
        <strain evidence="3">QH-11</strain>
    </source>
</reference>
<dbReference type="Proteomes" id="UP000063789">
    <property type="component" value="Chromosome"/>
</dbReference>
<keyword evidence="1" id="KW-1133">Transmembrane helix</keyword>
<keyword evidence="3" id="KW-1185">Reference proteome</keyword>
<accession>A0A0N9N8Q8</accession>
<evidence type="ECO:0000313" key="3">
    <source>
        <dbReference type="Proteomes" id="UP000063789"/>
    </source>
</evidence>
<evidence type="ECO:0000313" key="2">
    <source>
        <dbReference type="EMBL" id="ALG83488.1"/>
    </source>
</evidence>
<dbReference type="EMBL" id="CP011853">
    <property type="protein sequence ID" value="ALG83488.1"/>
    <property type="molecule type" value="Genomic_DNA"/>
</dbReference>
<dbReference type="PATRIC" id="fig|1136941.3.peg.383"/>
<dbReference type="STRING" id="1136941.ACH46_01910"/>
<dbReference type="RefSeq" id="WP_062391443.1">
    <property type="nucleotide sequence ID" value="NZ_CP011853.1"/>
</dbReference>
<reference evidence="2 3" key="2">
    <citation type="journal article" date="2017" name="Int. J. Syst. Evol. Microbiol.">
        <title>Gordonia phthalatica sp. nov., a di-n-butyl phthalate-degrading bacterium isolated from activated sludge.</title>
        <authorList>
            <person name="Jin D."/>
            <person name="Kong X."/>
            <person name="Jia M."/>
            <person name="Yu X."/>
            <person name="Wang X."/>
            <person name="Zhuang X."/>
            <person name="Deng Y."/>
            <person name="Bai Z."/>
        </authorList>
    </citation>
    <scope>NUCLEOTIDE SEQUENCE [LARGE SCALE GENOMIC DNA]</scope>
    <source>
        <strain evidence="2 3">QH-11</strain>
    </source>
</reference>
<name>A0A0N9N8Q8_9ACTN</name>
<dbReference type="AlphaFoldDB" id="A0A0N9N8Q8"/>
<dbReference type="KEGG" id="goq:ACH46_01910"/>
<sequence length="155" mass="16469">MSNWAIVAAVAVLAVTIATIGYVRYRQNETSTLRNDADLAVRLRELAGKDAVRLAAVDEFETAVYERLFYTRAIGPRVRAAAWALLAAVLSTAGVLLLDGNTSTASVVAWAAAVVLAIAFGVAAVVFVVLAVYATLTTPRVSFDESYESAEADQE</sequence>
<evidence type="ECO:0000256" key="1">
    <source>
        <dbReference type="SAM" id="Phobius"/>
    </source>
</evidence>
<keyword evidence="1" id="KW-0812">Transmembrane</keyword>
<feature type="transmembrane region" description="Helical" evidence="1">
    <location>
        <begin position="110"/>
        <end position="136"/>
    </location>
</feature>
<protein>
    <submittedName>
        <fullName evidence="2">Uncharacterized protein</fullName>
    </submittedName>
</protein>
<organism evidence="2 3">
    <name type="scientific">Gordonia phthalatica</name>
    <dbReference type="NCBI Taxonomy" id="1136941"/>
    <lineage>
        <taxon>Bacteria</taxon>
        <taxon>Bacillati</taxon>
        <taxon>Actinomycetota</taxon>
        <taxon>Actinomycetes</taxon>
        <taxon>Mycobacteriales</taxon>
        <taxon>Gordoniaceae</taxon>
        <taxon>Gordonia</taxon>
    </lineage>
</organism>
<feature type="transmembrane region" description="Helical" evidence="1">
    <location>
        <begin position="80"/>
        <end position="98"/>
    </location>
</feature>
<gene>
    <name evidence="2" type="ORF">ACH46_01910</name>
</gene>
<dbReference type="OrthoDB" id="4578442at2"/>
<proteinExistence type="predicted"/>
<feature type="transmembrane region" description="Helical" evidence="1">
    <location>
        <begin position="6"/>
        <end position="25"/>
    </location>
</feature>